<dbReference type="GeneID" id="127749344"/>
<organism evidence="1 2">
    <name type="scientific">Frankliniella occidentalis</name>
    <name type="common">Western flower thrips</name>
    <name type="synonym">Euthrips occidentalis</name>
    <dbReference type="NCBI Taxonomy" id="133901"/>
    <lineage>
        <taxon>Eukaryota</taxon>
        <taxon>Metazoa</taxon>
        <taxon>Ecdysozoa</taxon>
        <taxon>Arthropoda</taxon>
        <taxon>Hexapoda</taxon>
        <taxon>Insecta</taxon>
        <taxon>Pterygota</taxon>
        <taxon>Neoptera</taxon>
        <taxon>Paraneoptera</taxon>
        <taxon>Thysanoptera</taxon>
        <taxon>Terebrantia</taxon>
        <taxon>Thripoidea</taxon>
        <taxon>Thripidae</taxon>
        <taxon>Frankliniella</taxon>
    </lineage>
</organism>
<keyword evidence="1" id="KW-1185">Reference proteome</keyword>
<dbReference type="Proteomes" id="UP000504606">
    <property type="component" value="Unplaced"/>
</dbReference>
<protein>
    <submittedName>
        <fullName evidence="2">Uncharacterized protein LOC127749344</fullName>
    </submittedName>
</protein>
<name>A0A9C6U8H9_FRAOC</name>
<evidence type="ECO:0000313" key="1">
    <source>
        <dbReference type="Proteomes" id="UP000504606"/>
    </source>
</evidence>
<proteinExistence type="predicted"/>
<evidence type="ECO:0000313" key="2">
    <source>
        <dbReference type="RefSeq" id="XP_052123179.1"/>
    </source>
</evidence>
<dbReference type="RefSeq" id="XP_052123179.1">
    <property type="nucleotide sequence ID" value="XM_052267219.1"/>
</dbReference>
<accession>A0A9C6U8H9</accession>
<dbReference type="AlphaFoldDB" id="A0A9C6U8H9"/>
<reference evidence="2" key="1">
    <citation type="submission" date="2025-08" db="UniProtKB">
        <authorList>
            <consortium name="RefSeq"/>
        </authorList>
    </citation>
    <scope>IDENTIFICATION</scope>
    <source>
        <tissue evidence="2">Whole organism</tissue>
    </source>
</reference>
<dbReference type="KEGG" id="foc:127749344"/>
<gene>
    <name evidence="2" type="primary">LOC127749344</name>
</gene>
<sequence length="107" mass="11720">MGSTAGERRRSTSKRRLQRSAVSFAYVCGCCTVYHDERDAIERNAVKTQGQSKDTSGTSDIISITEFREDYHKDVRTAEGLQNPEGLTGIGEGQSLCVPLSIRGGTY</sequence>